<evidence type="ECO:0000313" key="1">
    <source>
        <dbReference type="EMBL" id="GAA3561348.1"/>
    </source>
</evidence>
<comment type="caution">
    <text evidence="1">The sequence shown here is derived from an EMBL/GenBank/DDBJ whole genome shotgun (WGS) entry which is preliminary data.</text>
</comment>
<gene>
    <name evidence="1" type="ORF">GCM10022395_09970</name>
</gene>
<dbReference type="Proteomes" id="UP001500954">
    <property type="component" value="Unassembled WGS sequence"/>
</dbReference>
<sequence length="58" mass="6666">MPLIGTIMWFGFLFAGANEKEKQEGSALVHRYKSHLLRKAPVYKGLYNFCKKDKSGFL</sequence>
<accession>A0ABP6X4I0</accession>
<protein>
    <submittedName>
        <fullName evidence="1">Uncharacterized protein</fullName>
    </submittedName>
</protein>
<organism evidence="1 2">
    <name type="scientific">Snuella lapsa</name>
    <dbReference type="NCBI Taxonomy" id="870481"/>
    <lineage>
        <taxon>Bacteria</taxon>
        <taxon>Pseudomonadati</taxon>
        <taxon>Bacteroidota</taxon>
        <taxon>Flavobacteriia</taxon>
        <taxon>Flavobacteriales</taxon>
        <taxon>Flavobacteriaceae</taxon>
        <taxon>Snuella</taxon>
    </lineage>
</organism>
<proteinExistence type="predicted"/>
<keyword evidence="2" id="KW-1185">Reference proteome</keyword>
<dbReference type="EMBL" id="BAABCY010000032">
    <property type="protein sequence ID" value="GAA3561348.1"/>
    <property type="molecule type" value="Genomic_DNA"/>
</dbReference>
<name>A0ABP6X4I0_9FLAO</name>
<evidence type="ECO:0000313" key="2">
    <source>
        <dbReference type="Proteomes" id="UP001500954"/>
    </source>
</evidence>
<reference evidence="2" key="1">
    <citation type="journal article" date="2019" name="Int. J. Syst. Evol. Microbiol.">
        <title>The Global Catalogue of Microorganisms (GCM) 10K type strain sequencing project: providing services to taxonomists for standard genome sequencing and annotation.</title>
        <authorList>
            <consortium name="The Broad Institute Genomics Platform"/>
            <consortium name="The Broad Institute Genome Sequencing Center for Infectious Disease"/>
            <person name="Wu L."/>
            <person name="Ma J."/>
        </authorList>
    </citation>
    <scope>NUCLEOTIDE SEQUENCE [LARGE SCALE GENOMIC DNA]</scope>
    <source>
        <strain evidence="2">JCM 17111</strain>
    </source>
</reference>